<sequence>MSGIADMSERQNLAGGVSGSQGRVFQQVRTSISRISGTGRMLMAWLAETSLAMKLRELLGGKASDCALPPFSQLSTTE</sequence>
<reference evidence="2 3" key="1">
    <citation type="submission" date="2014-12" db="EMBL/GenBank/DDBJ databases">
        <title>16Stimator: statistical estimation of ribosomal gene copy numbers from draft genome assemblies.</title>
        <authorList>
            <person name="Perisin M.A."/>
            <person name="Vetter M."/>
            <person name="Gilbert J.A."/>
            <person name="Bergelson J."/>
        </authorList>
    </citation>
    <scope>NUCLEOTIDE SEQUENCE [LARGE SCALE GENOMIC DNA]</scope>
    <source>
        <strain evidence="2 3">MEJ086</strain>
    </source>
</reference>
<evidence type="ECO:0000313" key="2">
    <source>
        <dbReference type="EMBL" id="KIQ03912.1"/>
    </source>
</evidence>
<dbReference type="Proteomes" id="UP000032068">
    <property type="component" value="Unassembled WGS sequence"/>
</dbReference>
<accession>A0A0D0JD67</accession>
<feature type="region of interest" description="Disordered" evidence="1">
    <location>
        <begin position="1"/>
        <end position="20"/>
    </location>
</feature>
<protein>
    <submittedName>
        <fullName evidence="2">Uncharacterized protein</fullName>
    </submittedName>
</protein>
<gene>
    <name evidence="2" type="ORF">RU08_06020</name>
</gene>
<evidence type="ECO:0000313" key="3">
    <source>
        <dbReference type="Proteomes" id="UP000032068"/>
    </source>
</evidence>
<dbReference type="AlphaFoldDB" id="A0A0D0JD67"/>
<organism evidence="2 3">
    <name type="scientific">Pseudomonas fulva</name>
    <dbReference type="NCBI Taxonomy" id="47880"/>
    <lineage>
        <taxon>Bacteria</taxon>
        <taxon>Pseudomonadati</taxon>
        <taxon>Pseudomonadota</taxon>
        <taxon>Gammaproteobacteria</taxon>
        <taxon>Pseudomonadales</taxon>
        <taxon>Pseudomonadaceae</taxon>
        <taxon>Pseudomonas</taxon>
    </lineage>
</organism>
<name>A0A0D0JD67_9PSED</name>
<proteinExistence type="predicted"/>
<evidence type="ECO:0000256" key="1">
    <source>
        <dbReference type="SAM" id="MobiDB-lite"/>
    </source>
</evidence>
<dbReference type="EMBL" id="JXQW01000010">
    <property type="protein sequence ID" value="KIQ03912.1"/>
    <property type="molecule type" value="Genomic_DNA"/>
</dbReference>
<comment type="caution">
    <text evidence="2">The sequence shown here is derived from an EMBL/GenBank/DDBJ whole genome shotgun (WGS) entry which is preliminary data.</text>
</comment>